<organism evidence="3 4">
    <name type="scientific">Xylaria multiplex</name>
    <dbReference type="NCBI Taxonomy" id="323545"/>
    <lineage>
        <taxon>Eukaryota</taxon>
        <taxon>Fungi</taxon>
        <taxon>Dikarya</taxon>
        <taxon>Ascomycota</taxon>
        <taxon>Pezizomycotina</taxon>
        <taxon>Sordariomycetes</taxon>
        <taxon>Xylariomycetidae</taxon>
        <taxon>Xylariales</taxon>
        <taxon>Xylariaceae</taxon>
        <taxon>Xylaria</taxon>
    </lineage>
</organism>
<evidence type="ECO:0000313" key="3">
    <source>
        <dbReference type="EMBL" id="KAF2968601.1"/>
    </source>
</evidence>
<dbReference type="Proteomes" id="UP000481858">
    <property type="component" value="Unassembled WGS sequence"/>
</dbReference>
<sequence length="284" mass="31999">MPLSSDELLSTSHQLVQWHSIVSKIVESQCERDSRFHFISLAVTELLAGDFGLIISARDLFRYQEGLPVLARGPPTFHSLGDVEQGLDDSFRIFHEIVTAATYEVLDAYNIAITIDQVPTKFDLGGHIRLLQSLDEQSKTKELSVAKSTPSDSQSDTPRYDSNLVALSKQRSSTKIRILHLMQGAAESRIDCRLEVRDLAAGDIDEALSYVWGEPKSSAPIWVDNHPCWVTKNLYNILLALRREDSQRTIWIDAICINQSDPDEKAHQVRYMGEIYSKAKKTVI</sequence>
<dbReference type="InterPro" id="IPR052895">
    <property type="entry name" value="HetReg/Transcr_Mod"/>
</dbReference>
<dbReference type="PANTHER" id="PTHR24148:SF64">
    <property type="entry name" value="HETEROKARYON INCOMPATIBILITY DOMAIN-CONTAINING PROTEIN"/>
    <property type="match status" value="1"/>
</dbReference>
<name>A0A7C8IP11_9PEZI</name>
<dbReference type="PANTHER" id="PTHR24148">
    <property type="entry name" value="ANKYRIN REPEAT DOMAIN-CONTAINING PROTEIN 39 HOMOLOG-RELATED"/>
    <property type="match status" value="1"/>
</dbReference>
<dbReference type="InParanoid" id="A0A7C8IP11"/>
<feature type="region of interest" description="Disordered" evidence="1">
    <location>
        <begin position="141"/>
        <end position="162"/>
    </location>
</feature>
<feature type="compositionally biased region" description="Polar residues" evidence="1">
    <location>
        <begin position="146"/>
        <end position="157"/>
    </location>
</feature>
<proteinExistence type="predicted"/>
<dbReference type="OrthoDB" id="5571888at2759"/>
<dbReference type="AlphaFoldDB" id="A0A7C8IP11"/>
<dbReference type="EMBL" id="WUBL01000048">
    <property type="protein sequence ID" value="KAF2968601.1"/>
    <property type="molecule type" value="Genomic_DNA"/>
</dbReference>
<comment type="caution">
    <text evidence="3">The sequence shown here is derived from an EMBL/GenBank/DDBJ whole genome shotgun (WGS) entry which is preliminary data.</text>
</comment>
<reference evidence="3 4" key="1">
    <citation type="submission" date="2019-12" db="EMBL/GenBank/DDBJ databases">
        <title>Draft genome sequence of the ascomycete Xylaria multiplex DSM 110363.</title>
        <authorList>
            <person name="Buettner E."/>
            <person name="Kellner H."/>
        </authorList>
    </citation>
    <scope>NUCLEOTIDE SEQUENCE [LARGE SCALE GENOMIC DNA]</scope>
    <source>
        <strain evidence="3 4">DSM 110363</strain>
    </source>
</reference>
<gene>
    <name evidence="3" type="ORF">GQX73_g5004</name>
</gene>
<evidence type="ECO:0000313" key="4">
    <source>
        <dbReference type="Proteomes" id="UP000481858"/>
    </source>
</evidence>
<evidence type="ECO:0000256" key="1">
    <source>
        <dbReference type="SAM" id="MobiDB-lite"/>
    </source>
</evidence>
<feature type="domain" description="Heterokaryon incompatibility" evidence="2">
    <location>
        <begin position="206"/>
        <end position="284"/>
    </location>
</feature>
<evidence type="ECO:0000259" key="2">
    <source>
        <dbReference type="Pfam" id="PF06985"/>
    </source>
</evidence>
<dbReference type="Pfam" id="PF06985">
    <property type="entry name" value="HET"/>
    <property type="match status" value="1"/>
</dbReference>
<protein>
    <recommendedName>
        <fullName evidence="2">Heterokaryon incompatibility domain-containing protein</fullName>
    </recommendedName>
</protein>
<keyword evidence="4" id="KW-1185">Reference proteome</keyword>
<dbReference type="InterPro" id="IPR010730">
    <property type="entry name" value="HET"/>
</dbReference>
<accession>A0A7C8IP11</accession>